<comment type="caution">
    <text evidence="7">The sequence shown here is derived from an EMBL/GenBank/DDBJ whole genome shotgun (WGS) entry which is preliminary data.</text>
</comment>
<sequence>MSYPLQPYKPNNGALVDQQFNRAIPNGYNGGGNDWIGSLFGFASRLMGEILRNDPDIGGISALMGSNPCNPYGKVFGISAMNVTQISPGLDGRPHVVQAHDERRIGPGGIWQTKKALRDPGRGIDKMQLGYFAGDRAEIIQRRLDPYTGQYQQEIQRRGIPTNGPNLSHHRQMQSQPTIQQTPRLQPQQYQYYPQQQQQQQQLPPYSQQPQLPFHTQQPQQALPAPSRYQYL</sequence>
<evidence type="ECO:0000256" key="4">
    <source>
        <dbReference type="ARBA" id="ARBA00022553"/>
    </source>
</evidence>
<evidence type="ECO:0000313" key="9">
    <source>
        <dbReference type="Proteomes" id="UP000663870"/>
    </source>
</evidence>
<dbReference type="AlphaFoldDB" id="A0A813UF22"/>
<dbReference type="EMBL" id="CAJNOL010000082">
    <property type="protein sequence ID" value="CAF0826777.1"/>
    <property type="molecule type" value="Genomic_DNA"/>
</dbReference>
<evidence type="ECO:0000313" key="6">
    <source>
        <dbReference type="EMBL" id="CAF0807876.1"/>
    </source>
</evidence>
<keyword evidence="3" id="KW-0963">Cytoplasm</keyword>
<evidence type="ECO:0000256" key="5">
    <source>
        <dbReference type="SAM" id="MobiDB-lite"/>
    </source>
</evidence>
<evidence type="ECO:0000256" key="3">
    <source>
        <dbReference type="ARBA" id="ARBA00022490"/>
    </source>
</evidence>
<comment type="subcellular location">
    <subcellularLocation>
        <location evidence="1">Cytoplasm</location>
    </subcellularLocation>
</comment>
<feature type="region of interest" description="Disordered" evidence="5">
    <location>
        <begin position="192"/>
        <end position="232"/>
    </location>
</feature>
<dbReference type="Proteomes" id="UP000663870">
    <property type="component" value="Unassembled WGS sequence"/>
</dbReference>
<feature type="region of interest" description="Disordered" evidence="5">
    <location>
        <begin position="158"/>
        <end position="179"/>
    </location>
</feature>
<dbReference type="EMBL" id="CAJOBD010001629">
    <property type="protein sequence ID" value="CAF3818566.1"/>
    <property type="molecule type" value="Genomic_DNA"/>
</dbReference>
<name>A0A813UF22_9BILA</name>
<evidence type="ECO:0000313" key="7">
    <source>
        <dbReference type="EMBL" id="CAF0826777.1"/>
    </source>
</evidence>
<keyword evidence="9" id="KW-1185">Reference proteome</keyword>
<dbReference type="Pfam" id="PF10248">
    <property type="entry name" value="Mlf1IP"/>
    <property type="match status" value="1"/>
</dbReference>
<dbReference type="Proteomes" id="UP000663836">
    <property type="component" value="Unassembled WGS sequence"/>
</dbReference>
<gene>
    <name evidence="8" type="ORF">JBS370_LOCUS16312</name>
    <name evidence="7" type="ORF">JXQ802_LOCUS5482</name>
    <name evidence="6" type="ORF">ZHD862_LOCUS2759</name>
</gene>
<reference evidence="7" key="1">
    <citation type="submission" date="2021-02" db="EMBL/GenBank/DDBJ databases">
        <authorList>
            <person name="Nowell W R."/>
        </authorList>
    </citation>
    <scope>NUCLEOTIDE SEQUENCE</scope>
</reference>
<dbReference type="InterPro" id="IPR019376">
    <property type="entry name" value="Myeloid_leukemia_factor"/>
</dbReference>
<comment type="similarity">
    <text evidence="2">Belongs to the MLF family.</text>
</comment>
<protein>
    <submittedName>
        <fullName evidence="7">Uncharacterized protein</fullName>
    </submittedName>
</protein>
<dbReference type="Proteomes" id="UP000663864">
    <property type="component" value="Unassembled WGS sequence"/>
</dbReference>
<evidence type="ECO:0000256" key="1">
    <source>
        <dbReference type="ARBA" id="ARBA00004496"/>
    </source>
</evidence>
<keyword evidence="4" id="KW-0597">Phosphoprotein</keyword>
<feature type="compositionally biased region" description="Low complexity" evidence="5">
    <location>
        <begin position="192"/>
        <end position="213"/>
    </location>
</feature>
<evidence type="ECO:0000256" key="2">
    <source>
        <dbReference type="ARBA" id="ARBA00008332"/>
    </source>
</evidence>
<proteinExistence type="inferred from homology"/>
<organism evidence="7 9">
    <name type="scientific">Rotaria sordida</name>
    <dbReference type="NCBI Taxonomy" id="392033"/>
    <lineage>
        <taxon>Eukaryota</taxon>
        <taxon>Metazoa</taxon>
        <taxon>Spiralia</taxon>
        <taxon>Gnathifera</taxon>
        <taxon>Rotifera</taxon>
        <taxon>Eurotatoria</taxon>
        <taxon>Bdelloidea</taxon>
        <taxon>Philodinida</taxon>
        <taxon>Philodinidae</taxon>
        <taxon>Rotaria</taxon>
    </lineage>
</organism>
<accession>A0A813UF22</accession>
<dbReference type="EMBL" id="CAJNOT010000056">
    <property type="protein sequence ID" value="CAF0807876.1"/>
    <property type="molecule type" value="Genomic_DNA"/>
</dbReference>
<dbReference type="GO" id="GO:0005737">
    <property type="term" value="C:cytoplasm"/>
    <property type="evidence" value="ECO:0007669"/>
    <property type="project" value="UniProtKB-SubCell"/>
</dbReference>
<evidence type="ECO:0000313" key="8">
    <source>
        <dbReference type="EMBL" id="CAF3818566.1"/>
    </source>
</evidence>